<dbReference type="PANTHER" id="PTHR46060:SF2">
    <property type="entry name" value="HISTONE-LYSINE N-METHYLTRANSFERASE SETMAR"/>
    <property type="match status" value="1"/>
</dbReference>
<dbReference type="GO" id="GO:0015074">
    <property type="term" value="P:DNA integration"/>
    <property type="evidence" value="ECO:0007669"/>
    <property type="project" value="TreeGrafter"/>
</dbReference>
<dbReference type="Pfam" id="PF17906">
    <property type="entry name" value="HTH_48"/>
    <property type="match status" value="1"/>
</dbReference>
<dbReference type="GO" id="GO:0035861">
    <property type="term" value="C:site of double-strand break"/>
    <property type="evidence" value="ECO:0007669"/>
    <property type="project" value="TreeGrafter"/>
</dbReference>
<evidence type="ECO:0000313" key="4">
    <source>
        <dbReference type="Proteomes" id="UP000092444"/>
    </source>
</evidence>
<evidence type="ECO:0000259" key="2">
    <source>
        <dbReference type="Pfam" id="PF17906"/>
    </source>
</evidence>
<dbReference type="GO" id="GO:0000014">
    <property type="term" value="F:single-stranded DNA endodeoxyribonuclease activity"/>
    <property type="evidence" value="ECO:0007669"/>
    <property type="project" value="TreeGrafter"/>
</dbReference>
<dbReference type="GO" id="GO:0000793">
    <property type="term" value="C:condensed chromosome"/>
    <property type="evidence" value="ECO:0007669"/>
    <property type="project" value="TreeGrafter"/>
</dbReference>
<dbReference type="InterPro" id="IPR041426">
    <property type="entry name" value="Mos1_HTH"/>
</dbReference>
<dbReference type="VEuPathDB" id="VectorBase:GMOY009652"/>
<reference evidence="3" key="1">
    <citation type="submission" date="2020-05" db="UniProtKB">
        <authorList>
            <consortium name="EnsemblMetazoa"/>
        </authorList>
    </citation>
    <scope>IDENTIFICATION</scope>
    <source>
        <strain evidence="3">Yale</strain>
    </source>
</reference>
<dbReference type="PANTHER" id="PTHR46060">
    <property type="entry name" value="MARINER MOS1 TRANSPOSASE-LIKE PROTEIN"/>
    <property type="match status" value="1"/>
</dbReference>
<keyword evidence="4" id="KW-1185">Reference proteome</keyword>
<proteinExistence type="predicted"/>
<dbReference type="GO" id="GO:0000729">
    <property type="term" value="P:DNA double-strand break processing"/>
    <property type="evidence" value="ECO:0007669"/>
    <property type="project" value="TreeGrafter"/>
</dbReference>
<dbReference type="GO" id="GO:0031297">
    <property type="term" value="P:replication fork processing"/>
    <property type="evidence" value="ECO:0007669"/>
    <property type="project" value="TreeGrafter"/>
</dbReference>
<dbReference type="InterPro" id="IPR052709">
    <property type="entry name" value="Transposase-MT_Hybrid"/>
</dbReference>
<dbReference type="AlphaFoldDB" id="A0A1B0G8L3"/>
<feature type="compositionally biased region" description="Basic residues" evidence="1">
    <location>
        <begin position="270"/>
        <end position="288"/>
    </location>
</feature>
<dbReference type="GO" id="GO:0003697">
    <property type="term" value="F:single-stranded DNA binding"/>
    <property type="evidence" value="ECO:0007669"/>
    <property type="project" value="TreeGrafter"/>
</dbReference>
<evidence type="ECO:0000256" key="1">
    <source>
        <dbReference type="SAM" id="MobiDB-lite"/>
    </source>
</evidence>
<dbReference type="GO" id="GO:0006303">
    <property type="term" value="P:double-strand break repair via nonhomologous end joining"/>
    <property type="evidence" value="ECO:0007669"/>
    <property type="project" value="TreeGrafter"/>
</dbReference>
<dbReference type="STRING" id="37546.A0A1B0G8L3"/>
<dbReference type="GO" id="GO:0042800">
    <property type="term" value="F:histone H3K4 methyltransferase activity"/>
    <property type="evidence" value="ECO:0007669"/>
    <property type="project" value="TreeGrafter"/>
</dbReference>
<dbReference type="GO" id="GO:0005634">
    <property type="term" value="C:nucleus"/>
    <property type="evidence" value="ECO:0007669"/>
    <property type="project" value="TreeGrafter"/>
</dbReference>
<evidence type="ECO:0000313" key="3">
    <source>
        <dbReference type="EnsemblMetazoa" id="GMOY009652-PA"/>
    </source>
</evidence>
<protein>
    <recommendedName>
        <fullName evidence="2">Mos1 transposase HTH domain-containing protein</fullName>
    </recommendedName>
</protein>
<organism evidence="3 4">
    <name type="scientific">Glossina morsitans morsitans</name>
    <name type="common">Savannah tsetse fly</name>
    <dbReference type="NCBI Taxonomy" id="37546"/>
    <lineage>
        <taxon>Eukaryota</taxon>
        <taxon>Metazoa</taxon>
        <taxon>Ecdysozoa</taxon>
        <taxon>Arthropoda</taxon>
        <taxon>Hexapoda</taxon>
        <taxon>Insecta</taxon>
        <taxon>Pterygota</taxon>
        <taxon>Neoptera</taxon>
        <taxon>Endopterygota</taxon>
        <taxon>Diptera</taxon>
        <taxon>Brachycera</taxon>
        <taxon>Muscomorpha</taxon>
        <taxon>Hippoboscoidea</taxon>
        <taxon>Glossinidae</taxon>
        <taxon>Glossina</taxon>
    </lineage>
</organism>
<dbReference type="EnsemblMetazoa" id="GMOY009652-RA">
    <property type="protein sequence ID" value="GMOY009652-PA"/>
    <property type="gene ID" value="GMOY009652"/>
</dbReference>
<dbReference type="GO" id="GO:0044774">
    <property type="term" value="P:mitotic DNA integrity checkpoint signaling"/>
    <property type="evidence" value="ECO:0007669"/>
    <property type="project" value="TreeGrafter"/>
</dbReference>
<dbReference type="Gene3D" id="1.10.10.1450">
    <property type="match status" value="1"/>
</dbReference>
<accession>A0A1B0G8L3</accession>
<dbReference type="GO" id="GO:0003690">
    <property type="term" value="F:double-stranded DNA binding"/>
    <property type="evidence" value="ECO:0007669"/>
    <property type="project" value="TreeGrafter"/>
</dbReference>
<sequence length="302" mass="34651">MLKLQLFVAKRSIQCGHDQESFGFQIENQLSSTQVSSAILEKPYIYKMMHLSRSFVVKSSYIPYLTIAQFGTRYMSPLQSDVVPELKFKGNHFKGSAFFKIWNLHEYRCMNNDNCFVRLETDENKKRYTSSLKLNHSGARASKNINQAFGDGSTNENNARYWFQKFRSGNLSIINKPRGRPPPALIDNVELRTTVESKPHTTSRTYGSKLGNSHTPVLKRFRATIKVNKLGFYAINVTLAFLNDSHDKNSPTLTQKETSEIARIRGRIKSRKQLKMSKHTPKRSKGKVKCQLLPDSIQNQSY</sequence>
<dbReference type="EMBL" id="CCAG010000264">
    <property type="status" value="NOT_ANNOTATED_CDS"/>
    <property type="molecule type" value="Genomic_DNA"/>
</dbReference>
<dbReference type="GO" id="GO:0046975">
    <property type="term" value="F:histone H3K36 methyltransferase activity"/>
    <property type="evidence" value="ECO:0007669"/>
    <property type="project" value="TreeGrafter"/>
</dbReference>
<feature type="region of interest" description="Disordered" evidence="1">
    <location>
        <begin position="270"/>
        <end position="302"/>
    </location>
</feature>
<feature type="domain" description="Mos1 transposase HTH" evidence="2">
    <location>
        <begin position="133"/>
        <end position="170"/>
    </location>
</feature>
<dbReference type="GO" id="GO:0044547">
    <property type="term" value="F:DNA topoisomerase binding"/>
    <property type="evidence" value="ECO:0007669"/>
    <property type="project" value="TreeGrafter"/>
</dbReference>
<name>A0A1B0G8L3_GLOMM</name>
<dbReference type="Proteomes" id="UP000092444">
    <property type="component" value="Unassembled WGS sequence"/>
</dbReference>